<name>A0ABT2Y9Z5_9BURK</name>
<keyword evidence="6" id="KW-1185">Reference proteome</keyword>
<dbReference type="InterPro" id="IPR001054">
    <property type="entry name" value="A/G_cyclase"/>
</dbReference>
<dbReference type="Gene3D" id="3.30.70.1230">
    <property type="entry name" value="Nucleotide cyclase"/>
    <property type="match status" value="1"/>
</dbReference>
<dbReference type="Pfam" id="PF13424">
    <property type="entry name" value="TPR_12"/>
    <property type="match status" value="1"/>
</dbReference>
<dbReference type="Gene3D" id="1.25.40.10">
    <property type="entry name" value="Tetratricopeptide repeat domain"/>
    <property type="match status" value="1"/>
</dbReference>
<feature type="domain" description="Guanylate cyclase" evidence="4">
    <location>
        <begin position="62"/>
        <end position="192"/>
    </location>
</feature>
<feature type="coiled-coil region" evidence="3">
    <location>
        <begin position="251"/>
        <end position="278"/>
    </location>
</feature>
<dbReference type="SUPFAM" id="SSF48452">
    <property type="entry name" value="TPR-like"/>
    <property type="match status" value="2"/>
</dbReference>
<evidence type="ECO:0000313" key="5">
    <source>
        <dbReference type="EMBL" id="MCV2367124.1"/>
    </source>
</evidence>
<evidence type="ECO:0000313" key="6">
    <source>
        <dbReference type="Proteomes" id="UP001209701"/>
    </source>
</evidence>
<comment type="caution">
    <text evidence="5">The sequence shown here is derived from an EMBL/GenBank/DDBJ whole genome shotgun (WGS) entry which is preliminary data.</text>
</comment>
<dbReference type="Pfam" id="PF00211">
    <property type="entry name" value="Guanylate_cyc"/>
    <property type="match status" value="1"/>
</dbReference>
<dbReference type="SMART" id="SM00028">
    <property type="entry name" value="TPR"/>
    <property type="match status" value="4"/>
</dbReference>
<evidence type="ECO:0000256" key="2">
    <source>
        <dbReference type="ARBA" id="ARBA00022840"/>
    </source>
</evidence>
<protein>
    <submittedName>
        <fullName evidence="5">AAA family ATPase</fullName>
    </submittedName>
</protein>
<keyword evidence="3" id="KW-0175">Coiled coil</keyword>
<organism evidence="5 6">
    <name type="scientific">Roseateles oligotrophus</name>
    <dbReference type="NCBI Taxonomy" id="1769250"/>
    <lineage>
        <taxon>Bacteria</taxon>
        <taxon>Pseudomonadati</taxon>
        <taxon>Pseudomonadota</taxon>
        <taxon>Betaproteobacteria</taxon>
        <taxon>Burkholderiales</taxon>
        <taxon>Sphaerotilaceae</taxon>
        <taxon>Roseateles</taxon>
    </lineage>
</organism>
<keyword evidence="1" id="KW-0547">Nucleotide-binding</keyword>
<evidence type="ECO:0000256" key="1">
    <source>
        <dbReference type="ARBA" id="ARBA00022741"/>
    </source>
</evidence>
<evidence type="ECO:0000256" key="3">
    <source>
        <dbReference type="SAM" id="Coils"/>
    </source>
</evidence>
<dbReference type="Pfam" id="PF13191">
    <property type="entry name" value="AAA_16"/>
    <property type="match status" value="1"/>
</dbReference>
<dbReference type="InterPro" id="IPR041664">
    <property type="entry name" value="AAA_16"/>
</dbReference>
<dbReference type="PANTHER" id="PTHR16305">
    <property type="entry name" value="TESTICULAR SOLUBLE ADENYLYL CYCLASE"/>
    <property type="match status" value="1"/>
</dbReference>
<dbReference type="InterPro" id="IPR019734">
    <property type="entry name" value="TPR_rpt"/>
</dbReference>
<keyword evidence="2" id="KW-0067">ATP-binding</keyword>
<dbReference type="PROSITE" id="PS50125">
    <property type="entry name" value="GUANYLATE_CYCLASE_2"/>
    <property type="match status" value="1"/>
</dbReference>
<sequence>MSELEQIKAGIAALEAQRSVLGDAVVEVAVAAMNAKLLALRSQNEAVAAAVSQPVQQLKQVTVLFVDAVGSTAMGARLDPEDIQLVMDGALQRFTRVVQQFKGRVLQYAGDSLLAAFGADESHEDDPESAVRAGLAILDQASQHAQALRQEHGITGFNIRVGINTGPVLLGGGVDAEGSIRGAAVNIAARMEQTAPPGGLRISHDTYRHVRGLFKVSEEAPLQVKGSAQALQTYLVLSAQPRAFRVRSRGIEGVETRMVAREAELEQLQDAFRSLSERAGLVSVLVVAEAGLGKSRLLYEFEDWVEAQGKPVFLLRGRADPRAQQRPYGMLRDMITWHLQISEDDKAETASLKIVEFARTLFEDGVGGGALSGEVHAHLLGQLIGLDFSDSPHVRGILDDARQIRNRAFHAAAQILRALSARDGTPALLLLDDLQWVDDGSLDFINYLLQVNRDAPCLVLCLTRPALFERRSDWVAVEAVHQRIDLQPLDRRGSRELVNVLLQRLEHVPAALRELITGGAEGNPFYMEELVRMLIDDGAIQIQGERWELISDKLLAAHVPPTLTGVLQARLDSLPAAERLALQQASVIGFVFWDQALAALDMNSLQPLEAQVQHGLVVPRPHAAFEGQREYAFKHQILHQVTYDSMLRRNRREYHAKAAAWLGQLSDQRASETLGPAADHYERAGDAANALAFFVRAAEDAAARFANQAMLAYVARALPLVPEGDALSRWRLIALRERYLLNQGDRAVHAADLSALDQMAEQLDDDDKRMDVALRRANVFRAMGDFAAAADADRRGLSISIRLPESRRTVALRNSLATSLTGEGNYTQAKEVAEQGLTMARKMGDFGGESRLINALGLISMEQGDLPASAEYFERGLVMVRESCDRAVEGLRLSNLGSVYSRLGEYAKARLCLDQGLSIARAVGQRATEAVVLLNIGSVAHLQFDDTSALAFASMAYDAATASGQADLAAYARLVAGHAELGLDRLDSARQAYAESRNQLQGLKMRPQQVLDPVSGLARVALAQGQRAEALAYVEEILLHMAAGGSFDGAEEPLLLPLTCYQVLLAVDDERAIHVLANAHAELQLTAARIGDVSARQGFFEHVPHNRAIIEAWLLHQATAAGAFQSIV</sequence>
<dbReference type="Proteomes" id="UP001209701">
    <property type="component" value="Unassembled WGS sequence"/>
</dbReference>
<dbReference type="CDD" id="cd07302">
    <property type="entry name" value="CHD"/>
    <property type="match status" value="1"/>
</dbReference>
<dbReference type="InterPro" id="IPR027417">
    <property type="entry name" value="P-loop_NTPase"/>
</dbReference>
<dbReference type="EMBL" id="JAJIRN010000001">
    <property type="protein sequence ID" value="MCV2367124.1"/>
    <property type="molecule type" value="Genomic_DNA"/>
</dbReference>
<dbReference type="PANTHER" id="PTHR16305:SF28">
    <property type="entry name" value="GUANYLATE CYCLASE DOMAIN-CONTAINING PROTEIN"/>
    <property type="match status" value="1"/>
</dbReference>
<gene>
    <name evidence="5" type="ORF">LNV07_03315</name>
</gene>
<dbReference type="RefSeq" id="WP_263569725.1">
    <property type="nucleotide sequence ID" value="NZ_JAJIRN010000001.1"/>
</dbReference>
<accession>A0ABT2Y9Z5</accession>
<dbReference type="SUPFAM" id="SSF55073">
    <property type="entry name" value="Nucleotide cyclase"/>
    <property type="match status" value="1"/>
</dbReference>
<dbReference type="InterPro" id="IPR011990">
    <property type="entry name" value="TPR-like_helical_dom_sf"/>
</dbReference>
<dbReference type="SUPFAM" id="SSF52540">
    <property type="entry name" value="P-loop containing nucleoside triphosphate hydrolases"/>
    <property type="match status" value="1"/>
</dbReference>
<dbReference type="SMART" id="SM00044">
    <property type="entry name" value="CYCc"/>
    <property type="match status" value="1"/>
</dbReference>
<dbReference type="InterPro" id="IPR029787">
    <property type="entry name" value="Nucleotide_cyclase"/>
</dbReference>
<evidence type="ECO:0000259" key="4">
    <source>
        <dbReference type="PROSITE" id="PS50125"/>
    </source>
</evidence>
<reference evidence="5 6" key="1">
    <citation type="submission" date="2021-11" db="EMBL/GenBank/DDBJ databases">
        <authorList>
            <person name="Liang Q."/>
            <person name="Mou H."/>
            <person name="Liu Z."/>
        </authorList>
    </citation>
    <scope>NUCLEOTIDE SEQUENCE [LARGE SCALE GENOMIC DNA]</scope>
    <source>
        <strain evidence="5 6">CHU3</strain>
    </source>
</reference>
<proteinExistence type="predicted"/>